<dbReference type="Gene3D" id="3.30.420.40">
    <property type="match status" value="2"/>
</dbReference>
<dbReference type="EMBL" id="HBGZ01033938">
    <property type="protein sequence ID" value="CAD9633239.1"/>
    <property type="molecule type" value="Transcribed_RNA"/>
</dbReference>
<protein>
    <recommendedName>
        <fullName evidence="3">Actin-like ATPase domain-containing protein</fullName>
    </recommendedName>
</protein>
<comment type="catalytic activity">
    <reaction evidence="1">
        <text>ATP + H2O = ADP + phosphate + H(+)</text>
        <dbReference type="Rhea" id="RHEA:13065"/>
        <dbReference type="ChEBI" id="CHEBI:15377"/>
        <dbReference type="ChEBI" id="CHEBI:15378"/>
        <dbReference type="ChEBI" id="CHEBI:30616"/>
        <dbReference type="ChEBI" id="CHEBI:43474"/>
        <dbReference type="ChEBI" id="CHEBI:456216"/>
    </reaction>
</comment>
<evidence type="ECO:0008006" key="3">
    <source>
        <dbReference type="Google" id="ProtNLM"/>
    </source>
</evidence>
<organism evidence="2">
    <name type="scientific">Skeletonema marinoi</name>
    <dbReference type="NCBI Taxonomy" id="267567"/>
    <lineage>
        <taxon>Eukaryota</taxon>
        <taxon>Sar</taxon>
        <taxon>Stramenopiles</taxon>
        <taxon>Ochrophyta</taxon>
        <taxon>Bacillariophyta</taxon>
        <taxon>Coscinodiscophyceae</taxon>
        <taxon>Thalassiosirophycidae</taxon>
        <taxon>Thalassiosirales</taxon>
        <taxon>Skeletonemataceae</taxon>
        <taxon>Skeletonema</taxon>
        <taxon>Skeletonema marinoi-dohrnii complex</taxon>
    </lineage>
</organism>
<evidence type="ECO:0000256" key="1">
    <source>
        <dbReference type="ARBA" id="ARBA00049360"/>
    </source>
</evidence>
<reference evidence="2" key="1">
    <citation type="submission" date="2021-01" db="EMBL/GenBank/DDBJ databases">
        <authorList>
            <person name="Corre E."/>
            <person name="Pelletier E."/>
            <person name="Niang G."/>
            <person name="Scheremetjew M."/>
            <person name="Finn R."/>
            <person name="Kale V."/>
            <person name="Holt S."/>
            <person name="Cochrane G."/>
            <person name="Meng A."/>
            <person name="Brown T."/>
            <person name="Cohen L."/>
        </authorList>
    </citation>
    <scope>NUCLEOTIDE SEQUENCE</scope>
    <source>
        <strain evidence="2">SM1012Den-03</strain>
    </source>
</reference>
<dbReference type="InterPro" id="IPR004000">
    <property type="entry name" value="Actin"/>
</dbReference>
<dbReference type="AlphaFoldDB" id="A0A7S2Q5J9"/>
<gene>
    <name evidence="2" type="ORF">SMAR0320_LOCUS24338</name>
</gene>
<name>A0A7S2Q5J9_9STRA</name>
<sequence>MSTHQTIVVELGCSRIKVGFAGEPKPRRVLSSGDGGALGIDDGMCTSSCTWNHFYSYLSSSSDAVIGGDNNAHSKATSSYDWEKTLYPLFSYILTSILFIQRPSRHRILVLMNDIFPPRHLREALLRVLLDYLNLGSVLLVNGGGFGSVQYLLEGMNLSCNPLMTQQPKASLVVDIGTNEARVAVLVPGSLFLVETYQAIPAGYQAFLRKVLALYQEANENWTTNATVEDANVIVQAWMSAPNTDISTAATTISVELPTLMKRSNDPSEASTVSSTIQVSVEPLLEAFHQVYLDYTQSTSLVYAILNSVLASPIDFRKVALQNIILLGGGSVALRSFGKGLKMEVETAIKSACGVSLGDDTLAMEEEKKDDGMEVSSIAQGRFQSLKAAVERSDGQEGGVQVKYPDPFAADVAHWIGASVMGKLRLSNEDWISASSSAVSARGERLRR</sequence>
<dbReference type="SUPFAM" id="SSF53067">
    <property type="entry name" value="Actin-like ATPase domain"/>
    <property type="match status" value="2"/>
</dbReference>
<dbReference type="SMART" id="SM00268">
    <property type="entry name" value="ACTIN"/>
    <property type="match status" value="1"/>
</dbReference>
<dbReference type="InterPro" id="IPR043129">
    <property type="entry name" value="ATPase_NBD"/>
</dbReference>
<accession>A0A7S2Q5J9</accession>
<evidence type="ECO:0000313" key="2">
    <source>
        <dbReference type="EMBL" id="CAD9633239.1"/>
    </source>
</evidence>
<dbReference type="PANTHER" id="PTHR11937">
    <property type="entry name" value="ACTIN"/>
    <property type="match status" value="1"/>
</dbReference>
<proteinExistence type="predicted"/>